<proteinExistence type="predicted"/>
<reference evidence="4 5" key="1">
    <citation type="submission" date="2020-05" db="EMBL/GenBank/DDBJ databases">
        <authorList>
            <person name="Whitworth D."/>
        </authorList>
    </citation>
    <scope>NUCLEOTIDE SEQUENCE [LARGE SCALE GENOMIC DNA]</scope>
    <source>
        <strain evidence="4 5">CA046A</strain>
    </source>
</reference>
<accession>A0A7Y4NIV5</accession>
<feature type="domain" description="Serine aminopeptidase S33" evidence="3">
    <location>
        <begin position="78"/>
        <end position="189"/>
    </location>
</feature>
<feature type="region of interest" description="Disordered" evidence="2">
    <location>
        <begin position="299"/>
        <end position="329"/>
    </location>
</feature>
<name>A0A7Y4NIV5_9BACT</name>
<evidence type="ECO:0000256" key="2">
    <source>
        <dbReference type="SAM" id="MobiDB-lite"/>
    </source>
</evidence>
<dbReference type="EMBL" id="JABFJW010000487">
    <property type="protein sequence ID" value="NOK14530.1"/>
    <property type="molecule type" value="Genomic_DNA"/>
</dbReference>
<dbReference type="AlphaFoldDB" id="A0A7Y4NIV5"/>
<dbReference type="InterPro" id="IPR029058">
    <property type="entry name" value="AB_hydrolase_fold"/>
</dbReference>
<sequence>MAGLLKRIRWGRVLGVLVLPVLVAALALAGRAAWRSEQYFHYPKPAPVLPADFGSAREVTLRTDDGVELRGWYVPSRNKAAWVLAHGLSQTRMDLLPEARVLRDAGYGVLLFDLRAHGQSGGETSTWGDKERQDVRAALAYVRAQPDVDPARVGALGFSIGSAAVAEVAAKDPQVAAVVLLSPFNTLWLAAAYDFRRFGVVTQTGALIPFWRRGIALDEVRTLDAVDRIKPRPLFIVAGTEESGQPLLDELFAHVAPYAQTWRIPGASHGNFAATAPEEYPRRLRAFADAALKPTPVVETAPAVAPTPSVEKKKAPAKKPSRRTKAGAR</sequence>
<dbReference type="InterPro" id="IPR050261">
    <property type="entry name" value="FrsA_esterase"/>
</dbReference>
<organism evidence="4 5">
    <name type="scientific">Corallococcus exercitus</name>
    <dbReference type="NCBI Taxonomy" id="2316736"/>
    <lineage>
        <taxon>Bacteria</taxon>
        <taxon>Pseudomonadati</taxon>
        <taxon>Myxococcota</taxon>
        <taxon>Myxococcia</taxon>
        <taxon>Myxococcales</taxon>
        <taxon>Cystobacterineae</taxon>
        <taxon>Myxococcaceae</taxon>
        <taxon>Corallococcus</taxon>
    </lineage>
</organism>
<protein>
    <submittedName>
        <fullName evidence="4">Alpha/beta fold hydrolase</fullName>
    </submittedName>
</protein>
<feature type="compositionally biased region" description="Basic residues" evidence="2">
    <location>
        <begin position="315"/>
        <end position="329"/>
    </location>
</feature>
<dbReference type="GO" id="GO:0052689">
    <property type="term" value="F:carboxylic ester hydrolase activity"/>
    <property type="evidence" value="ECO:0007669"/>
    <property type="project" value="UniProtKB-ARBA"/>
</dbReference>
<evidence type="ECO:0000313" key="4">
    <source>
        <dbReference type="EMBL" id="NOK14530.1"/>
    </source>
</evidence>
<evidence type="ECO:0000256" key="1">
    <source>
        <dbReference type="ARBA" id="ARBA00022801"/>
    </source>
</evidence>
<dbReference type="SUPFAM" id="SSF53474">
    <property type="entry name" value="alpha/beta-Hydrolases"/>
    <property type="match status" value="1"/>
</dbReference>
<dbReference type="Gene3D" id="3.40.50.1820">
    <property type="entry name" value="alpha/beta hydrolase"/>
    <property type="match status" value="1"/>
</dbReference>
<dbReference type="InterPro" id="IPR022742">
    <property type="entry name" value="Hydrolase_4"/>
</dbReference>
<gene>
    <name evidence="4" type="ORF">HNS30_36460</name>
</gene>
<keyword evidence="1 4" id="KW-0378">Hydrolase</keyword>
<dbReference type="PANTHER" id="PTHR22946:SF9">
    <property type="entry name" value="POLYKETIDE TRANSFERASE AF380"/>
    <property type="match status" value="1"/>
</dbReference>
<dbReference type="Proteomes" id="UP000528460">
    <property type="component" value="Unassembled WGS sequence"/>
</dbReference>
<dbReference type="RefSeq" id="WP_171421618.1">
    <property type="nucleotide sequence ID" value="NZ_JABFJW010000487.1"/>
</dbReference>
<comment type="caution">
    <text evidence="4">The sequence shown here is derived from an EMBL/GenBank/DDBJ whole genome shotgun (WGS) entry which is preliminary data.</text>
</comment>
<evidence type="ECO:0000313" key="5">
    <source>
        <dbReference type="Proteomes" id="UP000528460"/>
    </source>
</evidence>
<dbReference type="PANTHER" id="PTHR22946">
    <property type="entry name" value="DIENELACTONE HYDROLASE DOMAIN-CONTAINING PROTEIN-RELATED"/>
    <property type="match status" value="1"/>
</dbReference>
<dbReference type="Pfam" id="PF12146">
    <property type="entry name" value="Hydrolase_4"/>
    <property type="match status" value="1"/>
</dbReference>
<evidence type="ECO:0000259" key="3">
    <source>
        <dbReference type="Pfam" id="PF12146"/>
    </source>
</evidence>